<reference evidence="3" key="1">
    <citation type="submission" date="2020-06" db="EMBL/GenBank/DDBJ databases">
        <authorList>
            <consortium name="Plant Systems Biology data submission"/>
        </authorList>
    </citation>
    <scope>NUCLEOTIDE SEQUENCE</scope>
    <source>
        <strain evidence="3">D6</strain>
    </source>
</reference>
<feature type="transmembrane region" description="Helical" evidence="2">
    <location>
        <begin position="223"/>
        <end position="249"/>
    </location>
</feature>
<name>A0A9N8EQ18_9STRA</name>
<evidence type="ECO:0000256" key="2">
    <source>
        <dbReference type="SAM" id="Phobius"/>
    </source>
</evidence>
<feature type="transmembrane region" description="Helical" evidence="2">
    <location>
        <begin position="138"/>
        <end position="159"/>
    </location>
</feature>
<accession>A0A9N8EQ18</accession>
<keyword evidence="4" id="KW-1185">Reference proteome</keyword>
<feature type="region of interest" description="Disordered" evidence="1">
    <location>
        <begin position="20"/>
        <end position="47"/>
    </location>
</feature>
<evidence type="ECO:0000313" key="4">
    <source>
        <dbReference type="Proteomes" id="UP001153069"/>
    </source>
</evidence>
<feature type="transmembrane region" description="Helical" evidence="2">
    <location>
        <begin position="179"/>
        <end position="202"/>
    </location>
</feature>
<protein>
    <submittedName>
        <fullName evidence="3">Uncharacterized protein</fullName>
    </submittedName>
</protein>
<dbReference type="Proteomes" id="UP001153069">
    <property type="component" value="Unassembled WGS sequence"/>
</dbReference>
<gene>
    <name evidence="3" type="ORF">SEMRO_1411_G270430.1</name>
</gene>
<dbReference type="AlphaFoldDB" id="A0A9N8EQ18"/>
<evidence type="ECO:0000256" key="1">
    <source>
        <dbReference type="SAM" id="MobiDB-lite"/>
    </source>
</evidence>
<sequence>MSNESTTRDDEPIDLMTVPVGSAVADDQDGVEDAVPPTDHNQDPNDRKLTRQYKSTMEAWEHLRAAEKMDDSMMPVCPQHARHSIYSFKATGHTCHDCAERDRDHMRTYRKLAQEYPNIYSWYYLDPKDVQYRWHKDIVLLCLGISVQVMVPVAIAIQLRQDLEEAQYGLCRHTDESKGFGKFLAMILSVYFGVVSMINFLGKVRGNAFLLYFCTPIGEQRRHILIAGFCAQFLGAVAANIAQYLLFVIRGQDDYLLLLFTALTMQATLNADSSNLISPLTGEKVAMIIDMVFSDDNLSLGQKGEPLGEDLSTMLHMFRIVYNGLALLMGAFSLFLTVAVTYCI</sequence>
<keyword evidence="2" id="KW-1133">Transmembrane helix</keyword>
<comment type="caution">
    <text evidence="3">The sequence shown here is derived from an EMBL/GenBank/DDBJ whole genome shotgun (WGS) entry which is preliminary data.</text>
</comment>
<organism evidence="3 4">
    <name type="scientific">Seminavis robusta</name>
    <dbReference type="NCBI Taxonomy" id="568900"/>
    <lineage>
        <taxon>Eukaryota</taxon>
        <taxon>Sar</taxon>
        <taxon>Stramenopiles</taxon>
        <taxon>Ochrophyta</taxon>
        <taxon>Bacillariophyta</taxon>
        <taxon>Bacillariophyceae</taxon>
        <taxon>Bacillariophycidae</taxon>
        <taxon>Naviculales</taxon>
        <taxon>Naviculaceae</taxon>
        <taxon>Seminavis</taxon>
    </lineage>
</organism>
<proteinExistence type="predicted"/>
<feature type="transmembrane region" description="Helical" evidence="2">
    <location>
        <begin position="320"/>
        <end position="343"/>
    </location>
</feature>
<keyword evidence="2" id="KW-0812">Transmembrane</keyword>
<keyword evidence="2" id="KW-0472">Membrane</keyword>
<dbReference type="EMBL" id="CAICTM010001409">
    <property type="protein sequence ID" value="CAB9523396.1"/>
    <property type="molecule type" value="Genomic_DNA"/>
</dbReference>
<evidence type="ECO:0000313" key="3">
    <source>
        <dbReference type="EMBL" id="CAB9523396.1"/>
    </source>
</evidence>